<feature type="compositionally biased region" description="Polar residues" evidence="1">
    <location>
        <begin position="220"/>
        <end position="236"/>
    </location>
</feature>
<reference evidence="2 3" key="1">
    <citation type="journal article" date="2010" name="PLoS Genet.">
        <title>De novo assembly of a 40 Mb eukaryotic genome from short sequence reads: Sordaria macrospora, a model organism for fungal morphogenesis.</title>
        <authorList>
            <person name="Nowrousian M."/>
            <person name="Stajich J."/>
            <person name="Chu M."/>
            <person name="Engh I."/>
            <person name="Espagne E."/>
            <person name="Halliday K."/>
            <person name="Kamerewerd J."/>
            <person name="Kempken F."/>
            <person name="Knab B."/>
            <person name="Kuo H.C."/>
            <person name="Osiewacz H.D."/>
            <person name="Poeggeler S."/>
            <person name="Read N."/>
            <person name="Seiler S."/>
            <person name="Smith K."/>
            <person name="Zickler D."/>
            <person name="Kueck U."/>
            <person name="Freitag M."/>
        </authorList>
    </citation>
    <scope>NUCLEOTIDE SEQUENCE [LARGE SCALE GENOMIC DNA]</scope>
    <source>
        <strain evidence="3">ATCC MYA-333 / DSM 997 / K(L3346) / K-hell</strain>
        <tissue evidence="2">Mycelium</tissue>
    </source>
</reference>
<gene>
    <name evidence="2" type="ORF">SMAC_02321</name>
</gene>
<feature type="compositionally biased region" description="Low complexity" evidence="1">
    <location>
        <begin position="237"/>
        <end position="247"/>
    </location>
</feature>
<feature type="region of interest" description="Disordered" evidence="1">
    <location>
        <begin position="313"/>
        <end position="354"/>
    </location>
</feature>
<dbReference type="STRING" id="771870.F7VP84"/>
<feature type="compositionally biased region" description="Gly residues" evidence="1">
    <location>
        <begin position="258"/>
        <end position="271"/>
    </location>
</feature>
<comment type="caution">
    <text evidence="2">The sequence shown here is derived from an EMBL/GenBank/DDBJ whole genome shotgun (WGS) entry which is preliminary data.</text>
</comment>
<sequence>MSHPYSDNLYSYPGLGNDEDVEDAAGSQHDRGQTQNAFMPINDFVNNTSEPSFNSPFSVPPLEEDPSLDPSGPSFNSPFSPPVLEEDPSIDPSMTGDSKAREAARLSGRDEDIYNADVGNTTHQSSRVDGGYPSLPVSSSTYATPSAHSQPHQAAYYPHFPSQAASSSSPYIAPTSGSPYAAYPRHHRLSTSGHSSSPFLFEAPPAYTPSPTSASPTSPLNTHAASSTTYQTFDQATTPSSSTSTDSMGRSDESTGLLGRGGPESMGGNHGDGPENVKPTRTQRVSNCLPSRETIRRLLLSLIVTVILWSIISPSSNSGNNNNPSSPSRPGNGGGNGRGGDSSPSRPPVMQYPDIDNEANWFSRYRCRGGRTTTRPTETFDVSFSSSKHLTINQERFEEDTHHYDTYVSIQGEVIVRRSSKDTPDPSITIDVTANDERILSKIETHWNPNDQSLTIKTPDGLNTGQRNLQLCATVKATVWVPEDAELNYLQIATIHLGVQLLDNLSLTVKTLARLDAIAGNIISASSGGKNKDVALVHNQREKTPSQPRDTSPDTYAFHPRRLEGCTTSGQIYGVWPLFDSLILKSTSGDIRIGIEPHDPWDSDSSSEKAELAIRSTSGAVDFRTHGVAGKSPSVPNRNYVLDVHTTSGNVHGLAPFSSSATCHLQNTSAPQHPQPTHFHLWPFYLYLPVSWEGEIVMNTLSGKLGVSGKDVKLIKSGEQWPGFNKEIVARKGDVGGVKGEGSRVKVALTSGSGEVRVG</sequence>
<feature type="compositionally biased region" description="Low complexity" evidence="1">
    <location>
        <begin position="313"/>
        <end position="330"/>
    </location>
</feature>
<feature type="compositionally biased region" description="Polar residues" evidence="1">
    <location>
        <begin position="44"/>
        <end position="57"/>
    </location>
</feature>
<feature type="compositionally biased region" description="Polar residues" evidence="1">
    <location>
        <begin position="163"/>
        <end position="178"/>
    </location>
</feature>
<evidence type="ECO:0000313" key="3">
    <source>
        <dbReference type="Proteomes" id="UP000001881"/>
    </source>
</evidence>
<dbReference type="AlphaFoldDB" id="F7VP84"/>
<feature type="compositionally biased region" description="Gly residues" evidence="1">
    <location>
        <begin position="331"/>
        <end position="340"/>
    </location>
</feature>
<proteinExistence type="predicted"/>
<keyword evidence="3" id="KW-1185">Reference proteome</keyword>
<evidence type="ECO:0000256" key="1">
    <source>
        <dbReference type="SAM" id="MobiDB-lite"/>
    </source>
</evidence>
<evidence type="ECO:0000313" key="2">
    <source>
        <dbReference type="EMBL" id="CCC07312.1"/>
    </source>
</evidence>
<protein>
    <submittedName>
        <fullName evidence="2">WGS project CABT00000000 data, contig 2.3</fullName>
    </submittedName>
</protein>
<accession>F7VP84</accession>
<feature type="compositionally biased region" description="Basic and acidic residues" evidence="1">
    <location>
        <begin position="98"/>
        <end position="112"/>
    </location>
</feature>
<name>F7VP84_SORMK</name>
<dbReference type="Proteomes" id="UP000001881">
    <property type="component" value="Unassembled WGS sequence"/>
</dbReference>
<dbReference type="OrthoDB" id="3539644at2759"/>
<feature type="compositionally biased region" description="Polar residues" evidence="1">
    <location>
        <begin position="136"/>
        <end position="152"/>
    </location>
</feature>
<organism evidence="2 3">
    <name type="scientific">Sordaria macrospora (strain ATCC MYA-333 / DSM 997 / K(L3346) / K-hell)</name>
    <dbReference type="NCBI Taxonomy" id="771870"/>
    <lineage>
        <taxon>Eukaryota</taxon>
        <taxon>Fungi</taxon>
        <taxon>Dikarya</taxon>
        <taxon>Ascomycota</taxon>
        <taxon>Pezizomycotina</taxon>
        <taxon>Sordariomycetes</taxon>
        <taxon>Sordariomycetidae</taxon>
        <taxon>Sordariales</taxon>
        <taxon>Sordariaceae</taxon>
        <taxon>Sordaria</taxon>
    </lineage>
</organism>
<dbReference type="VEuPathDB" id="FungiDB:SMAC_02321"/>
<feature type="compositionally biased region" description="Low complexity" evidence="1">
    <location>
        <begin position="203"/>
        <end position="219"/>
    </location>
</feature>
<dbReference type="eggNOG" id="ENOG502S7KB">
    <property type="taxonomic scope" value="Eukaryota"/>
</dbReference>
<dbReference type="InParanoid" id="F7VP84"/>
<dbReference type="HOGENOM" id="CLU_019703_0_0_1"/>
<feature type="compositionally biased region" description="Polar residues" evidence="1">
    <location>
        <begin position="118"/>
        <end position="127"/>
    </location>
</feature>
<dbReference type="EMBL" id="CABT02000003">
    <property type="protein sequence ID" value="CCC07312.1"/>
    <property type="molecule type" value="Genomic_DNA"/>
</dbReference>
<feature type="region of interest" description="Disordered" evidence="1">
    <location>
        <begin position="1"/>
        <end position="285"/>
    </location>
</feature>